<dbReference type="Proteomes" id="UP000265427">
    <property type="component" value="Unassembled WGS sequence"/>
</dbReference>
<dbReference type="VEuPathDB" id="FungiDB:H257_03046"/>
<protein>
    <submittedName>
        <fullName evidence="2">Uncharacterized protein</fullName>
    </submittedName>
</protein>
<dbReference type="AlphaFoldDB" id="A0A397AKY7"/>
<evidence type="ECO:0000256" key="1">
    <source>
        <dbReference type="SAM" id="MobiDB-lite"/>
    </source>
</evidence>
<name>A0A397AKY7_APHAT</name>
<evidence type="ECO:0000313" key="2">
    <source>
        <dbReference type="EMBL" id="RHY06121.1"/>
    </source>
</evidence>
<feature type="compositionally biased region" description="Low complexity" evidence="1">
    <location>
        <begin position="123"/>
        <end position="132"/>
    </location>
</feature>
<proteinExistence type="predicted"/>
<evidence type="ECO:0000313" key="3">
    <source>
        <dbReference type="Proteomes" id="UP000265427"/>
    </source>
</evidence>
<feature type="region of interest" description="Disordered" evidence="1">
    <location>
        <begin position="99"/>
        <end position="138"/>
    </location>
</feature>
<dbReference type="EMBL" id="QUSZ01006331">
    <property type="protein sequence ID" value="RHY06121.1"/>
    <property type="molecule type" value="Genomic_DNA"/>
</dbReference>
<reference evidence="2 3" key="1">
    <citation type="submission" date="2018-08" db="EMBL/GenBank/DDBJ databases">
        <title>Aphanomyces genome sequencing and annotation.</title>
        <authorList>
            <person name="Minardi D."/>
            <person name="Oidtmann B."/>
            <person name="Van Der Giezen M."/>
            <person name="Studholme D.J."/>
        </authorList>
    </citation>
    <scope>NUCLEOTIDE SEQUENCE [LARGE SCALE GENOMIC DNA]</scope>
    <source>
        <strain evidence="2 3">Kv</strain>
    </source>
</reference>
<gene>
    <name evidence="2" type="ORF">DYB36_007752</name>
</gene>
<accession>A0A397AKY7</accession>
<sequence length="409" mass="46606">MSDQAVIQVDQVVSVGNLTAEVKSTDVPLGTWMTGERLEMALGDSPPSILHFEFNRVRQSWHYGWRFEIPPPQPSVPFPSKYAPRNLLTLWNSVAELEPLGGGESDDDVKAEASPQRKRTRTTKSSTATSSSTDDDAIFLLPNHNEDDELMHTAVQEMLQLAEVYARSGTLNISATAPSTYAVLIDLLDTHVFTRTTLQFIQGCLEQGQVDLHRSFRQLLWLMWKQASEDLETRHQLTIGHVLGHIQQAFPWCDLTQGYYDPWFHHYTTLAAEVNKCSVYAPWTAFRLDQLPQSHPHQLVGPCGLPTLGSGLHLCGTRAWEENQGDTLVVEWYFWPSQEDLPRKRVRERFTLLASTINSMMCQQFVELCWDNIHDIVVGPDVAQRVLLPANWQVHHIETYYYHRILAES</sequence>
<organism evidence="2 3">
    <name type="scientific">Aphanomyces astaci</name>
    <name type="common">Crayfish plague agent</name>
    <dbReference type="NCBI Taxonomy" id="112090"/>
    <lineage>
        <taxon>Eukaryota</taxon>
        <taxon>Sar</taxon>
        <taxon>Stramenopiles</taxon>
        <taxon>Oomycota</taxon>
        <taxon>Saprolegniomycetes</taxon>
        <taxon>Saprolegniales</taxon>
        <taxon>Verrucalvaceae</taxon>
        <taxon>Aphanomyces</taxon>
    </lineage>
</organism>
<comment type="caution">
    <text evidence="2">The sequence shown here is derived from an EMBL/GenBank/DDBJ whole genome shotgun (WGS) entry which is preliminary data.</text>
</comment>